<evidence type="ECO:0000256" key="1">
    <source>
        <dbReference type="SAM" id="SignalP"/>
    </source>
</evidence>
<evidence type="ECO:0000313" key="3">
    <source>
        <dbReference type="Proteomes" id="UP000297496"/>
    </source>
</evidence>
<comment type="caution">
    <text evidence="2">The sequence shown here is derived from an EMBL/GenBank/DDBJ whole genome shotgun (WGS) entry which is preliminary data.</text>
</comment>
<dbReference type="RefSeq" id="WP_135838746.1">
    <property type="nucleotide sequence ID" value="NZ_SRRO01000001.1"/>
</dbReference>
<evidence type="ECO:0008006" key="4">
    <source>
        <dbReference type="Google" id="ProtNLM"/>
    </source>
</evidence>
<sequence>MTQMAKRLVVVVAIALAGWLAPAGAGATINRMVPVIETFDLSSGDLYPVVRDDFKDEVEFTWYSNDTSPGQVDVISPSGVVVASFFDRYGSGSGTWDGTDQSGNVVAVGTYTFRLTVTNSEDGSSATSARLLEVKSDIVSKKIKVHVLGHKATRRTHSPGCSVGRFGIAADLDCNGGRFAQVQFAFKVPRDARGFKVRYDDFPGGYSPGRYIRQAERVRPTRFVVTVRVTGYRSVILDAVDLLYTAKVRR</sequence>
<feature type="signal peptide" evidence="1">
    <location>
        <begin position="1"/>
        <end position="25"/>
    </location>
</feature>
<dbReference type="EMBL" id="SRRO01000001">
    <property type="protein sequence ID" value="TGN64219.1"/>
    <property type="molecule type" value="Genomic_DNA"/>
</dbReference>
<keyword evidence="1" id="KW-0732">Signal</keyword>
<organism evidence="2 3">
    <name type="scientific">Nocardioides eburneiflavus</name>
    <dbReference type="NCBI Taxonomy" id="2518372"/>
    <lineage>
        <taxon>Bacteria</taxon>
        <taxon>Bacillati</taxon>
        <taxon>Actinomycetota</taxon>
        <taxon>Actinomycetes</taxon>
        <taxon>Propionibacteriales</taxon>
        <taxon>Nocardioidaceae</taxon>
        <taxon>Nocardioides</taxon>
    </lineage>
</organism>
<gene>
    <name evidence="2" type="ORF">EXE59_09835</name>
</gene>
<dbReference type="Proteomes" id="UP000297496">
    <property type="component" value="Unassembled WGS sequence"/>
</dbReference>
<keyword evidence="3" id="KW-1185">Reference proteome</keyword>
<feature type="chain" id="PRO_5038603858" description="FlgD Ig-like domain-containing protein" evidence="1">
    <location>
        <begin position="26"/>
        <end position="250"/>
    </location>
</feature>
<name>A0A4Z1CMC8_9ACTN</name>
<accession>A0A4Z1CMC8</accession>
<reference evidence="2 3" key="1">
    <citation type="submission" date="2019-04" db="EMBL/GenBank/DDBJ databases">
        <title>Three New Species of Nocardioides, Nocardioides euryhalodurans sp. nov., Nocardioides seonyuensis sp. nov. and Nocardioides eburneoflavus sp. nov. Isolated from Soil.</title>
        <authorList>
            <person name="Roh S.G."/>
            <person name="Lee C."/>
            <person name="Kim M.-K."/>
            <person name="Kim S.B."/>
        </authorList>
    </citation>
    <scope>NUCLEOTIDE SEQUENCE [LARGE SCALE GENOMIC DNA]</scope>
    <source>
        <strain evidence="2 3">MMS17-SY213</strain>
    </source>
</reference>
<dbReference type="Gene3D" id="2.60.40.4070">
    <property type="match status" value="1"/>
</dbReference>
<dbReference type="AlphaFoldDB" id="A0A4Z1CMC8"/>
<evidence type="ECO:0000313" key="2">
    <source>
        <dbReference type="EMBL" id="TGN64219.1"/>
    </source>
</evidence>
<dbReference type="OrthoDB" id="9785233at2"/>
<proteinExistence type="predicted"/>
<protein>
    <recommendedName>
        <fullName evidence="4">FlgD Ig-like domain-containing protein</fullName>
    </recommendedName>
</protein>